<name>A0ABZ1S3N0_9ACTN</name>
<evidence type="ECO:0000313" key="2">
    <source>
        <dbReference type="Proteomes" id="UP001432190"/>
    </source>
</evidence>
<gene>
    <name evidence="1" type="ORF">OG994_26355</name>
</gene>
<protein>
    <submittedName>
        <fullName evidence="1">Uncharacterized protein</fullName>
    </submittedName>
</protein>
<organism evidence="1 2">
    <name type="scientific">Micromonospora globbae</name>
    <dbReference type="NCBI Taxonomy" id="1894969"/>
    <lineage>
        <taxon>Bacteria</taxon>
        <taxon>Bacillati</taxon>
        <taxon>Actinomycetota</taxon>
        <taxon>Actinomycetes</taxon>
        <taxon>Micromonosporales</taxon>
        <taxon>Micromonosporaceae</taxon>
        <taxon>Micromonospora</taxon>
    </lineage>
</organism>
<keyword evidence="2" id="KW-1185">Reference proteome</keyword>
<dbReference type="RefSeq" id="WP_328851328.1">
    <property type="nucleotide sequence ID" value="NZ_CP108084.1"/>
</dbReference>
<sequence length="92" mass="9658">MELAILVDRPPWLWEGALVRPDPAVVDPGEAPTHPYGQVVAFLPVGGVVVMHPESGSGVYAPEDLVVCDPESIDPGVREAIVRCTGITASEG</sequence>
<reference evidence="1" key="1">
    <citation type="submission" date="2022-10" db="EMBL/GenBank/DDBJ databases">
        <title>The complete genomes of actinobacterial strains from the NBC collection.</title>
        <authorList>
            <person name="Joergensen T.S."/>
            <person name="Alvarez Arevalo M."/>
            <person name="Sterndorff E.B."/>
            <person name="Faurdal D."/>
            <person name="Vuksanovic O."/>
            <person name="Mourched A.-S."/>
            <person name="Charusanti P."/>
            <person name="Shaw S."/>
            <person name="Blin K."/>
            <person name="Weber T."/>
        </authorList>
    </citation>
    <scope>NUCLEOTIDE SEQUENCE</scope>
    <source>
        <strain evidence="1">NBC_00256</strain>
    </source>
</reference>
<evidence type="ECO:0000313" key="1">
    <source>
        <dbReference type="EMBL" id="WUP49045.1"/>
    </source>
</evidence>
<proteinExistence type="predicted"/>
<dbReference type="Proteomes" id="UP001432190">
    <property type="component" value="Chromosome"/>
</dbReference>
<dbReference type="EMBL" id="CP108084">
    <property type="protein sequence ID" value="WUP49045.1"/>
    <property type="molecule type" value="Genomic_DNA"/>
</dbReference>
<accession>A0ABZ1S3N0</accession>